<reference evidence="1 2" key="1">
    <citation type="submission" date="2018-09" db="EMBL/GenBank/DDBJ databases">
        <title>Marinorhizobium profundi gen. nov., sp. nov., isolated from a deep-sea sediment sample from the New Britain Trench and proposal of Marinorhizobiaceae fam. nov. in the order Rhizobiales of the class Alphaproteobacteria.</title>
        <authorList>
            <person name="Cao J."/>
        </authorList>
    </citation>
    <scope>NUCLEOTIDE SEQUENCE [LARGE SCALE GENOMIC DNA]</scope>
    <source>
        <strain evidence="1 2">WS11</strain>
    </source>
</reference>
<dbReference type="RefSeq" id="WP_126013300.1">
    <property type="nucleotide sequence ID" value="NZ_CP032509.1"/>
</dbReference>
<protein>
    <submittedName>
        <fullName evidence="1">Uncharacterized protein</fullName>
    </submittedName>
</protein>
<evidence type="ECO:0000313" key="2">
    <source>
        <dbReference type="Proteomes" id="UP000268192"/>
    </source>
</evidence>
<dbReference type="OrthoDB" id="6871774at2"/>
<dbReference type="AlphaFoldDB" id="A0A3S9BA50"/>
<dbReference type="Proteomes" id="UP000268192">
    <property type="component" value="Chromosome"/>
</dbReference>
<evidence type="ECO:0000313" key="1">
    <source>
        <dbReference type="EMBL" id="AZN73823.1"/>
    </source>
</evidence>
<name>A0A3S9BA50_9HYPH</name>
<gene>
    <name evidence="1" type="ORF">D5400_14145</name>
</gene>
<dbReference type="KEGG" id="abaw:D5400_14145"/>
<keyword evidence="2" id="KW-1185">Reference proteome</keyword>
<proteinExistence type="predicted"/>
<dbReference type="EMBL" id="CP032509">
    <property type="protein sequence ID" value="AZN73823.1"/>
    <property type="molecule type" value="Genomic_DNA"/>
</dbReference>
<accession>A0A3S9BA50</accession>
<organism evidence="1 2">
    <name type="scientific">Georhizobium profundi</name>
    <dbReference type="NCBI Taxonomy" id="2341112"/>
    <lineage>
        <taxon>Bacteria</taxon>
        <taxon>Pseudomonadati</taxon>
        <taxon>Pseudomonadota</taxon>
        <taxon>Alphaproteobacteria</taxon>
        <taxon>Hyphomicrobiales</taxon>
        <taxon>Rhizobiaceae</taxon>
        <taxon>Georhizobium</taxon>
    </lineage>
</organism>
<sequence>MQGASVKFDTRQLVRRIGTIERQQLPYATMLALNETVKGARVAVQQEMDRVFDRPTPFSKRGVVYERAQKTDLRASVVLYGSRSRGGLPPAAFLGPQIEGGMRSLKSFEKQLLSRGMMPQGRVTVPAGKTPLNRYGNVTQGFLNRVMADLQVGYRGAGATRARTDQSLKRNRNYKQARFFVPKRGSQLYPGVYQRDPRNQKIFPVLLFVPARAYRKLLQFHEVVARYAEANLAEHFARAFDRAMATARR</sequence>